<organism evidence="9 10">
    <name type="scientific">Alkaliphilus hydrothermalis</name>
    <dbReference type="NCBI Taxonomy" id="1482730"/>
    <lineage>
        <taxon>Bacteria</taxon>
        <taxon>Bacillati</taxon>
        <taxon>Bacillota</taxon>
        <taxon>Clostridia</taxon>
        <taxon>Peptostreptococcales</taxon>
        <taxon>Natronincolaceae</taxon>
        <taxon>Alkaliphilus</taxon>
    </lineage>
</organism>
<keyword evidence="4 7" id="KW-0233">DNA recombination</keyword>
<keyword evidence="10" id="KW-1185">Reference proteome</keyword>
<keyword evidence="5 7" id="KW-0234">DNA repair</keyword>
<dbReference type="NCBIfam" id="TIGR00613">
    <property type="entry name" value="reco"/>
    <property type="match status" value="1"/>
</dbReference>
<evidence type="ECO:0000256" key="3">
    <source>
        <dbReference type="ARBA" id="ARBA00022763"/>
    </source>
</evidence>
<comment type="caution">
    <text evidence="9">The sequence shown here is derived from an EMBL/GenBank/DDBJ whole genome shotgun (WGS) entry which is preliminary data.</text>
</comment>
<dbReference type="InterPro" id="IPR003717">
    <property type="entry name" value="RecO"/>
</dbReference>
<dbReference type="RefSeq" id="WP_204401038.1">
    <property type="nucleotide sequence ID" value="NZ_JAFBEE010000005.1"/>
</dbReference>
<dbReference type="InterPro" id="IPR037278">
    <property type="entry name" value="ARFGAP/RecO"/>
</dbReference>
<dbReference type="EMBL" id="JAFBEE010000005">
    <property type="protein sequence ID" value="MBM7614638.1"/>
    <property type="molecule type" value="Genomic_DNA"/>
</dbReference>
<dbReference type="InterPro" id="IPR022572">
    <property type="entry name" value="DNA_rep/recomb_RecO_N"/>
</dbReference>
<dbReference type="PANTHER" id="PTHR33991:SF1">
    <property type="entry name" value="DNA REPAIR PROTEIN RECO"/>
    <property type="match status" value="1"/>
</dbReference>
<dbReference type="Proteomes" id="UP001314796">
    <property type="component" value="Unassembled WGS sequence"/>
</dbReference>
<sequence>MLIKTEGFVLKNKKYGETDSMLTIFTRKIGKINAIAKGARKPKSTFLAGIQPFCYSDFVFYKGKSSLYNLSQCDAREIFYCIREDLDALTYGAYLLELVEAVTNEGQTNNRLFNLLGKTLSMLANKDQKDFELQTVVRAFEVNLLAYSGFKPHVHSCVNCNQSNFKQIKFSHEEGGILCPKCFTVDPFASKISETTVRLANYLLNKDILEIQKLKVNEALNNELKLILKKYIMVHINKYQFKSLDMLDKL</sequence>
<comment type="function">
    <text evidence="7">Involved in DNA repair and RecF pathway recombination.</text>
</comment>
<dbReference type="InterPro" id="IPR042242">
    <property type="entry name" value="RecO_C"/>
</dbReference>
<dbReference type="Pfam" id="PF11967">
    <property type="entry name" value="RecO_N"/>
    <property type="match status" value="1"/>
</dbReference>
<keyword evidence="3 7" id="KW-0227">DNA damage</keyword>
<reference evidence="9 10" key="1">
    <citation type="submission" date="2021-01" db="EMBL/GenBank/DDBJ databases">
        <title>Genomic Encyclopedia of Type Strains, Phase IV (KMG-IV): sequencing the most valuable type-strain genomes for metagenomic binning, comparative biology and taxonomic classification.</title>
        <authorList>
            <person name="Goeker M."/>
        </authorList>
    </citation>
    <scope>NUCLEOTIDE SEQUENCE [LARGE SCALE GENOMIC DNA]</scope>
    <source>
        <strain evidence="9 10">DSM 25890</strain>
    </source>
</reference>
<proteinExistence type="inferred from homology"/>
<dbReference type="SUPFAM" id="SSF50249">
    <property type="entry name" value="Nucleic acid-binding proteins"/>
    <property type="match status" value="1"/>
</dbReference>
<dbReference type="HAMAP" id="MF_00201">
    <property type="entry name" value="RecO"/>
    <property type="match status" value="1"/>
</dbReference>
<evidence type="ECO:0000313" key="9">
    <source>
        <dbReference type="EMBL" id="MBM7614638.1"/>
    </source>
</evidence>
<evidence type="ECO:0000256" key="7">
    <source>
        <dbReference type="HAMAP-Rule" id="MF_00201"/>
    </source>
</evidence>
<dbReference type="InterPro" id="IPR012340">
    <property type="entry name" value="NA-bd_OB-fold"/>
</dbReference>
<dbReference type="Gene3D" id="2.40.50.140">
    <property type="entry name" value="Nucleic acid-binding proteins"/>
    <property type="match status" value="1"/>
</dbReference>
<dbReference type="Pfam" id="PF02565">
    <property type="entry name" value="RecO_C"/>
    <property type="match status" value="1"/>
</dbReference>
<protein>
    <recommendedName>
        <fullName evidence="2 7">DNA repair protein RecO</fullName>
    </recommendedName>
    <alternativeName>
        <fullName evidence="6 7">Recombination protein O</fullName>
    </alternativeName>
</protein>
<evidence type="ECO:0000259" key="8">
    <source>
        <dbReference type="Pfam" id="PF11967"/>
    </source>
</evidence>
<dbReference type="PANTHER" id="PTHR33991">
    <property type="entry name" value="DNA REPAIR PROTEIN RECO"/>
    <property type="match status" value="1"/>
</dbReference>
<evidence type="ECO:0000256" key="2">
    <source>
        <dbReference type="ARBA" id="ARBA00021310"/>
    </source>
</evidence>
<evidence type="ECO:0000256" key="4">
    <source>
        <dbReference type="ARBA" id="ARBA00023172"/>
    </source>
</evidence>
<dbReference type="Gene3D" id="1.20.1440.120">
    <property type="entry name" value="Recombination protein O, C-terminal domain"/>
    <property type="match status" value="1"/>
</dbReference>
<evidence type="ECO:0000313" key="10">
    <source>
        <dbReference type="Proteomes" id="UP001314796"/>
    </source>
</evidence>
<name>A0ABS2NNW3_9FIRM</name>
<evidence type="ECO:0000256" key="5">
    <source>
        <dbReference type="ARBA" id="ARBA00023204"/>
    </source>
</evidence>
<gene>
    <name evidence="7" type="primary">recO</name>
    <name evidence="9" type="ORF">JOC73_001150</name>
</gene>
<dbReference type="SUPFAM" id="SSF57863">
    <property type="entry name" value="ArfGap/RecO-like zinc finger"/>
    <property type="match status" value="1"/>
</dbReference>
<evidence type="ECO:0000256" key="1">
    <source>
        <dbReference type="ARBA" id="ARBA00007452"/>
    </source>
</evidence>
<comment type="similarity">
    <text evidence="1 7">Belongs to the RecO family.</text>
</comment>
<accession>A0ABS2NNW3</accession>
<evidence type="ECO:0000256" key="6">
    <source>
        <dbReference type="ARBA" id="ARBA00033409"/>
    </source>
</evidence>
<feature type="domain" description="DNA replication/recombination mediator RecO N-terminal" evidence="8">
    <location>
        <begin position="1"/>
        <end position="78"/>
    </location>
</feature>